<dbReference type="InterPro" id="IPR036179">
    <property type="entry name" value="Ig-like_dom_sf"/>
</dbReference>
<evidence type="ECO:0000313" key="3">
    <source>
        <dbReference type="Ensembl" id="ENSMMOP00000021474.1"/>
    </source>
</evidence>
<reference evidence="3" key="1">
    <citation type="submission" date="2025-08" db="UniProtKB">
        <authorList>
            <consortium name="Ensembl"/>
        </authorList>
    </citation>
    <scope>IDENTIFICATION</scope>
</reference>
<dbReference type="InterPro" id="IPR013783">
    <property type="entry name" value="Ig-like_fold"/>
</dbReference>
<dbReference type="PROSITE" id="PS50835">
    <property type="entry name" value="IG_LIKE"/>
    <property type="match status" value="1"/>
</dbReference>
<name>A0A3Q3X7Q1_MOLML</name>
<accession>A0A3Q3X7Q1</accession>
<dbReference type="InterPro" id="IPR007110">
    <property type="entry name" value="Ig-like_dom"/>
</dbReference>
<feature type="domain" description="Ig-like" evidence="2">
    <location>
        <begin position="1"/>
        <end position="89"/>
    </location>
</feature>
<evidence type="ECO:0000313" key="4">
    <source>
        <dbReference type="Proteomes" id="UP000261620"/>
    </source>
</evidence>
<dbReference type="Ensembl" id="ENSMMOT00000021830.1">
    <property type="protein sequence ID" value="ENSMMOP00000021474.1"/>
    <property type="gene ID" value="ENSMMOG00000016321.1"/>
</dbReference>
<reference evidence="3" key="2">
    <citation type="submission" date="2025-09" db="UniProtKB">
        <authorList>
            <consortium name="Ensembl"/>
        </authorList>
    </citation>
    <scope>IDENTIFICATION</scope>
</reference>
<sequence length="133" mass="14552">MEPSATLLEGSGELVCLVFGFSPASIDITWFLENTEELLDYNTTEPHRGPNGKFSIQSHLRLSQITWLPGAVVTCKVTHVNTTLSLNISKPGAGSSTAPCFSCIIQIMWKAGIWLSHFSYFFSLPSSMVSLLP</sequence>
<proteinExistence type="predicted"/>
<organism evidence="3 4">
    <name type="scientific">Mola mola</name>
    <name type="common">Ocean sunfish</name>
    <name type="synonym">Tetraodon mola</name>
    <dbReference type="NCBI Taxonomy" id="94237"/>
    <lineage>
        <taxon>Eukaryota</taxon>
        <taxon>Metazoa</taxon>
        <taxon>Chordata</taxon>
        <taxon>Craniata</taxon>
        <taxon>Vertebrata</taxon>
        <taxon>Euteleostomi</taxon>
        <taxon>Actinopterygii</taxon>
        <taxon>Neopterygii</taxon>
        <taxon>Teleostei</taxon>
        <taxon>Neoteleostei</taxon>
        <taxon>Acanthomorphata</taxon>
        <taxon>Eupercaria</taxon>
        <taxon>Tetraodontiformes</taxon>
        <taxon>Molidae</taxon>
        <taxon>Mola</taxon>
    </lineage>
</organism>
<dbReference type="Gene3D" id="2.60.40.10">
    <property type="entry name" value="Immunoglobulins"/>
    <property type="match status" value="1"/>
</dbReference>
<dbReference type="Pfam" id="PF07654">
    <property type="entry name" value="C1-set"/>
    <property type="match status" value="1"/>
</dbReference>
<evidence type="ECO:0000256" key="1">
    <source>
        <dbReference type="ARBA" id="ARBA00023319"/>
    </source>
</evidence>
<dbReference type="InterPro" id="IPR050380">
    <property type="entry name" value="Immune_Resp_Modulators"/>
</dbReference>
<dbReference type="CDD" id="cd00098">
    <property type="entry name" value="IgC1"/>
    <property type="match status" value="1"/>
</dbReference>
<protein>
    <recommendedName>
        <fullName evidence="2">Ig-like domain-containing protein</fullName>
    </recommendedName>
</protein>
<dbReference type="STRING" id="94237.ENSMMOP00000021474"/>
<dbReference type="PANTHER" id="PTHR23411">
    <property type="entry name" value="TAPASIN"/>
    <property type="match status" value="1"/>
</dbReference>
<dbReference type="InterPro" id="IPR003597">
    <property type="entry name" value="Ig_C1-set"/>
</dbReference>
<dbReference type="OMA" id="WFLENTE"/>
<dbReference type="Proteomes" id="UP000261620">
    <property type="component" value="Unplaced"/>
</dbReference>
<dbReference type="SUPFAM" id="SSF48726">
    <property type="entry name" value="Immunoglobulin"/>
    <property type="match status" value="1"/>
</dbReference>
<dbReference type="AlphaFoldDB" id="A0A3Q3X7Q1"/>
<keyword evidence="1" id="KW-0393">Immunoglobulin domain</keyword>
<dbReference type="SMART" id="SM00407">
    <property type="entry name" value="IGc1"/>
    <property type="match status" value="1"/>
</dbReference>
<evidence type="ECO:0000259" key="2">
    <source>
        <dbReference type="PROSITE" id="PS50835"/>
    </source>
</evidence>
<keyword evidence="4" id="KW-1185">Reference proteome</keyword>